<dbReference type="EMBL" id="MT024868">
    <property type="protein sequence ID" value="QIN94335.1"/>
    <property type="molecule type" value="Genomic_DNA"/>
</dbReference>
<dbReference type="Proteomes" id="UP000500909">
    <property type="component" value="Segment"/>
</dbReference>
<organism evidence="2 3">
    <name type="scientific">Arthrobacter phage Abba</name>
    <dbReference type="NCBI Taxonomy" id="2713256"/>
    <lineage>
        <taxon>Viruses</taxon>
        <taxon>Duplodnaviria</taxon>
        <taxon>Heunggongvirae</taxon>
        <taxon>Uroviricota</taxon>
        <taxon>Caudoviricetes</taxon>
        <taxon>Berryhillviridae</taxon>
        <taxon>Ayohtrevirus</taxon>
        <taxon>Ayohtrevirus abba</taxon>
    </lineage>
</organism>
<feature type="region of interest" description="Disordered" evidence="1">
    <location>
        <begin position="243"/>
        <end position="279"/>
    </location>
</feature>
<evidence type="ECO:0000256" key="1">
    <source>
        <dbReference type="SAM" id="MobiDB-lite"/>
    </source>
</evidence>
<keyword evidence="3" id="KW-1185">Reference proteome</keyword>
<accession>A0A6G8R294</accession>
<dbReference type="GeneID" id="55816727"/>
<gene>
    <name evidence="2" type="primary">6</name>
    <name evidence="2" type="ORF">SEA_ABBA_6</name>
</gene>
<feature type="region of interest" description="Disordered" evidence="1">
    <location>
        <begin position="172"/>
        <end position="204"/>
    </location>
</feature>
<protein>
    <submittedName>
        <fullName evidence="2">Scaffolding protein</fullName>
    </submittedName>
</protein>
<sequence length="383" mass="39212">MKTATTTFKNVELVKVGNWLSGRGEARVTMQHLADAVKAFTDPEIDHAPIKIGHVGGLALGDGAPAAGWVVNPRLSADGKTLLGDLANIPTKLAEIIPRAFKRRSIEMSLNVSTPSGKTYAAAVTGLALLGASAPAVKGLADILDIYASADEGHSGADDTTREGVATITFSDDTATVPQATVESGDADNNGSDEPDKDSRGKDADVAFTDAQKKKLIESLGLAPEATEADILAALETAEIKPADGADADADKGGKDGKPAAPAAPAAAPAAEAGTPAAQPGQVVEMSAVQLSEMHSELAELKADARKRRIEETLTVALSAGKIAPAERAHWLGALEENETATAALLKNLQPRFSTVELGADTAPGAKIDAEAALLKLAEDAGI</sequence>
<feature type="compositionally biased region" description="Low complexity" evidence="1">
    <location>
        <begin position="259"/>
        <end position="278"/>
    </location>
</feature>
<feature type="compositionally biased region" description="Basic and acidic residues" evidence="1">
    <location>
        <begin position="243"/>
        <end position="258"/>
    </location>
</feature>
<evidence type="ECO:0000313" key="3">
    <source>
        <dbReference type="Proteomes" id="UP000500909"/>
    </source>
</evidence>
<dbReference type="RefSeq" id="YP_009887272.1">
    <property type="nucleotide sequence ID" value="NC_049498.1"/>
</dbReference>
<dbReference type="KEGG" id="vg:55816727"/>
<evidence type="ECO:0000313" key="2">
    <source>
        <dbReference type="EMBL" id="QIN94335.1"/>
    </source>
</evidence>
<dbReference type="InterPro" id="IPR012106">
    <property type="entry name" value="Phage_Mu_Gp1"/>
</dbReference>
<dbReference type="Pfam" id="PF10123">
    <property type="entry name" value="Mu-like_Pro"/>
    <property type="match status" value="1"/>
</dbReference>
<proteinExistence type="predicted"/>
<reference evidence="2 3" key="1">
    <citation type="submission" date="2020-02" db="EMBL/GenBank/DDBJ databases">
        <authorList>
            <person name="Bojorquez D.A."/>
            <person name="Alcantara J.K.D.L."/>
            <person name="Arambulo J.M.L."/>
            <person name="Budzinski C.A."/>
            <person name="Campbell G.A."/>
            <person name="Dosanjh M.K."/>
            <person name="Gallardo M.A."/>
            <person name="Huang C."/>
            <person name="Nguyen N."/>
            <person name="Yee O.M."/>
            <person name="Ngo R.T."/>
            <person name="Kapinos A."/>
            <person name="Freise A.C."/>
            <person name="Reddi K."/>
            <person name="Moberg-Parker J."/>
            <person name="Garlena R.A."/>
            <person name="Russell D.A."/>
            <person name="Pope W.H."/>
            <person name="Jacobs-Sera D."/>
            <person name="Hatfull G.F."/>
        </authorList>
    </citation>
    <scope>NUCLEOTIDE SEQUENCE [LARGE SCALE GENOMIC DNA]</scope>
</reference>
<feature type="compositionally biased region" description="Polar residues" evidence="1">
    <location>
        <begin position="172"/>
        <end position="190"/>
    </location>
</feature>
<name>A0A6G8R294_9CAUD</name>